<proteinExistence type="predicted"/>
<organism evidence="1 2">
    <name type="scientific">Hibiscus sabdariffa</name>
    <name type="common">roselle</name>
    <dbReference type="NCBI Taxonomy" id="183260"/>
    <lineage>
        <taxon>Eukaryota</taxon>
        <taxon>Viridiplantae</taxon>
        <taxon>Streptophyta</taxon>
        <taxon>Embryophyta</taxon>
        <taxon>Tracheophyta</taxon>
        <taxon>Spermatophyta</taxon>
        <taxon>Magnoliopsida</taxon>
        <taxon>eudicotyledons</taxon>
        <taxon>Gunneridae</taxon>
        <taxon>Pentapetalae</taxon>
        <taxon>rosids</taxon>
        <taxon>malvids</taxon>
        <taxon>Malvales</taxon>
        <taxon>Malvaceae</taxon>
        <taxon>Malvoideae</taxon>
        <taxon>Hibiscus</taxon>
    </lineage>
</organism>
<dbReference type="Proteomes" id="UP001396334">
    <property type="component" value="Unassembled WGS sequence"/>
</dbReference>
<evidence type="ECO:0000313" key="1">
    <source>
        <dbReference type="EMBL" id="KAK9028273.1"/>
    </source>
</evidence>
<protein>
    <submittedName>
        <fullName evidence="1">Uncharacterized protein</fullName>
    </submittedName>
</protein>
<comment type="caution">
    <text evidence="1">The sequence shown here is derived from an EMBL/GenBank/DDBJ whole genome shotgun (WGS) entry which is preliminary data.</text>
</comment>
<name>A0ABR2SSL9_9ROSI</name>
<gene>
    <name evidence="1" type="ORF">V6N11_068080</name>
</gene>
<evidence type="ECO:0000313" key="2">
    <source>
        <dbReference type="Proteomes" id="UP001396334"/>
    </source>
</evidence>
<dbReference type="EMBL" id="JBBPBN010000012">
    <property type="protein sequence ID" value="KAK9028273.1"/>
    <property type="molecule type" value="Genomic_DNA"/>
</dbReference>
<sequence>MFSDNIPLVTVNTDATVYFSGVANIPVVPLANPGCLSDSAIFITSVMKSTDSNLVCFYFALMSFYCCFSEPKILSSSEPTMAPLSTLAVVETECIALISGGWCLLQEFLLSQPQVEKYVKALEEELRAPEVASKVEATAIEVSETTFSFMDDALKQVWDSAL</sequence>
<accession>A0ABR2SSL9</accession>
<reference evidence="1 2" key="1">
    <citation type="journal article" date="2024" name="G3 (Bethesda)">
        <title>Genome assembly of Hibiscus sabdariffa L. provides insights into metabolisms of medicinal natural products.</title>
        <authorList>
            <person name="Kim T."/>
        </authorList>
    </citation>
    <scope>NUCLEOTIDE SEQUENCE [LARGE SCALE GENOMIC DNA]</scope>
    <source>
        <strain evidence="1">TK-2024</strain>
        <tissue evidence="1">Old leaves</tissue>
    </source>
</reference>
<keyword evidence="2" id="KW-1185">Reference proteome</keyword>